<evidence type="ECO:0000259" key="4">
    <source>
        <dbReference type="PROSITE" id="PS01124"/>
    </source>
</evidence>
<organism evidence="5 6">
    <name type="scientific">Candidatus Enterococcus moelleringii</name>
    <dbReference type="NCBI Taxonomy" id="2815325"/>
    <lineage>
        <taxon>Bacteria</taxon>
        <taxon>Bacillati</taxon>
        <taxon>Bacillota</taxon>
        <taxon>Bacilli</taxon>
        <taxon>Lactobacillales</taxon>
        <taxon>Enterococcaceae</taxon>
        <taxon>Enterococcus</taxon>
    </lineage>
</organism>
<dbReference type="CDD" id="cd06986">
    <property type="entry name" value="cupin_MmsR-like_N"/>
    <property type="match status" value="1"/>
</dbReference>
<dbReference type="SUPFAM" id="SSF46689">
    <property type="entry name" value="Homeodomain-like"/>
    <property type="match status" value="2"/>
</dbReference>
<dbReference type="InterPro" id="IPR003313">
    <property type="entry name" value="AraC-bd"/>
</dbReference>
<keyword evidence="2" id="KW-0238">DNA-binding</keyword>
<dbReference type="SMART" id="SM00342">
    <property type="entry name" value="HTH_ARAC"/>
    <property type="match status" value="1"/>
</dbReference>
<dbReference type="PRINTS" id="PR00032">
    <property type="entry name" value="HTHARAC"/>
</dbReference>
<keyword evidence="1" id="KW-0805">Transcription regulation</keyword>
<evidence type="ECO:0000313" key="5">
    <source>
        <dbReference type="EMBL" id="MBO1306075.1"/>
    </source>
</evidence>
<reference evidence="5 6" key="1">
    <citation type="submission" date="2021-03" db="EMBL/GenBank/DDBJ databases">
        <title>Enterococcal diversity collection.</title>
        <authorList>
            <person name="Gilmore M.S."/>
            <person name="Schwartzman J."/>
            <person name="Van Tyne D."/>
            <person name="Martin M."/>
            <person name="Earl A.M."/>
            <person name="Manson A.L."/>
            <person name="Straub T."/>
            <person name="Salamzade R."/>
            <person name="Saavedra J."/>
            <person name="Lebreton F."/>
            <person name="Prichula J."/>
            <person name="Schaufler K."/>
            <person name="Gaca A."/>
            <person name="Sgardioli B."/>
            <person name="Wagenaar J."/>
            <person name="Strong T."/>
        </authorList>
    </citation>
    <scope>NUCLEOTIDE SEQUENCE [LARGE SCALE GENOMIC DNA]</scope>
    <source>
        <strain evidence="5 6">669A</strain>
    </source>
</reference>
<dbReference type="EMBL" id="JAFREM010000012">
    <property type="protein sequence ID" value="MBO1306075.1"/>
    <property type="molecule type" value="Genomic_DNA"/>
</dbReference>
<dbReference type="Proteomes" id="UP000664601">
    <property type="component" value="Unassembled WGS sequence"/>
</dbReference>
<keyword evidence="3" id="KW-0804">Transcription</keyword>
<dbReference type="Pfam" id="PF02311">
    <property type="entry name" value="AraC_binding"/>
    <property type="match status" value="1"/>
</dbReference>
<keyword evidence="6" id="KW-1185">Reference proteome</keyword>
<evidence type="ECO:0000256" key="2">
    <source>
        <dbReference type="ARBA" id="ARBA00023125"/>
    </source>
</evidence>
<proteinExistence type="predicted"/>
<comment type="caution">
    <text evidence="5">The sequence shown here is derived from an EMBL/GenBank/DDBJ whole genome shotgun (WGS) entry which is preliminary data.</text>
</comment>
<dbReference type="PANTHER" id="PTHR43280">
    <property type="entry name" value="ARAC-FAMILY TRANSCRIPTIONAL REGULATOR"/>
    <property type="match status" value="1"/>
</dbReference>
<evidence type="ECO:0000256" key="3">
    <source>
        <dbReference type="ARBA" id="ARBA00023163"/>
    </source>
</evidence>
<sequence length="282" mass="32423">METILKEYTDRFTDFSKKSISDFILYNSGIEYCEPGYSYGPKRRDYHFIHFVKEGKGLLEIEDRTIEVHENQFFIVPANVVSTYTADKDDPWKYCWIGFTGIESGNFIHTLIQSSEQGYVMDCENASFYEDEVNRILALNHNNRSSYFKINGIMYNIVGTLLEEVQAKDAASVHDASAAFQAMRYMDLHYHDDIHISDIAYSVGVHPNYLSLMFKEEMGISPKKYLTNLKTNKANKLLMESDDPISLIASSVGFSDALSFSKFFKKEIGCSPSEFRKEHRAK</sequence>
<dbReference type="PANTHER" id="PTHR43280:SF30">
    <property type="entry name" value="MMSAB OPERON REGULATORY PROTEIN"/>
    <property type="match status" value="1"/>
</dbReference>
<evidence type="ECO:0000313" key="6">
    <source>
        <dbReference type="Proteomes" id="UP000664601"/>
    </source>
</evidence>
<dbReference type="InterPro" id="IPR009057">
    <property type="entry name" value="Homeodomain-like_sf"/>
</dbReference>
<dbReference type="PROSITE" id="PS01124">
    <property type="entry name" value="HTH_ARAC_FAMILY_2"/>
    <property type="match status" value="1"/>
</dbReference>
<dbReference type="Gene3D" id="1.10.10.60">
    <property type="entry name" value="Homeodomain-like"/>
    <property type="match status" value="2"/>
</dbReference>
<evidence type="ECO:0000256" key="1">
    <source>
        <dbReference type="ARBA" id="ARBA00023015"/>
    </source>
</evidence>
<dbReference type="SUPFAM" id="SSF51215">
    <property type="entry name" value="Regulatory protein AraC"/>
    <property type="match status" value="1"/>
</dbReference>
<dbReference type="InterPro" id="IPR018060">
    <property type="entry name" value="HTH_AraC"/>
</dbReference>
<gene>
    <name evidence="5" type="ORF">JZO70_07875</name>
</gene>
<dbReference type="InterPro" id="IPR037923">
    <property type="entry name" value="HTH-like"/>
</dbReference>
<accession>A0ABS3LAG2</accession>
<protein>
    <submittedName>
        <fullName evidence="5">AraC family transcriptional regulator</fullName>
    </submittedName>
</protein>
<dbReference type="Gene3D" id="2.60.120.10">
    <property type="entry name" value="Jelly Rolls"/>
    <property type="match status" value="1"/>
</dbReference>
<feature type="domain" description="HTH araC/xylS-type" evidence="4">
    <location>
        <begin position="180"/>
        <end position="278"/>
    </location>
</feature>
<name>A0ABS3LAG2_9ENTE</name>
<dbReference type="Pfam" id="PF12833">
    <property type="entry name" value="HTH_18"/>
    <property type="match status" value="1"/>
</dbReference>
<dbReference type="InterPro" id="IPR014710">
    <property type="entry name" value="RmlC-like_jellyroll"/>
</dbReference>
<dbReference type="InterPro" id="IPR020449">
    <property type="entry name" value="Tscrpt_reg_AraC-type_HTH"/>
</dbReference>